<sequence>MPGMRGEVGDARRDDERAALARELEEVRERERNHRWLARHIREKYLPEGVLQREHAGEVPRLSASGCAPRFARASAWYWVHADGAEDSRRRADELEGRLEVLRVGMEP</sequence>
<name>A0A6J4QHS3_9ACTN</name>
<gene>
    <name evidence="1" type="ORF">AVDCRST_MAG14-302</name>
</gene>
<protein>
    <submittedName>
        <fullName evidence="1">Uncharacterized protein</fullName>
    </submittedName>
</protein>
<organism evidence="1">
    <name type="scientific">uncultured Rubrobacteraceae bacterium</name>
    <dbReference type="NCBI Taxonomy" id="349277"/>
    <lineage>
        <taxon>Bacteria</taxon>
        <taxon>Bacillati</taxon>
        <taxon>Actinomycetota</taxon>
        <taxon>Rubrobacteria</taxon>
        <taxon>Rubrobacterales</taxon>
        <taxon>Rubrobacteraceae</taxon>
        <taxon>environmental samples</taxon>
    </lineage>
</organism>
<accession>A0A6J4QHS3</accession>
<evidence type="ECO:0000313" key="1">
    <source>
        <dbReference type="EMBL" id="CAA9444899.1"/>
    </source>
</evidence>
<reference evidence="1" key="1">
    <citation type="submission" date="2020-02" db="EMBL/GenBank/DDBJ databases">
        <authorList>
            <person name="Meier V. D."/>
        </authorList>
    </citation>
    <scope>NUCLEOTIDE SEQUENCE</scope>
    <source>
        <strain evidence="1">AVDCRST_MAG14</strain>
    </source>
</reference>
<dbReference type="AlphaFoldDB" id="A0A6J4QHS3"/>
<dbReference type="EMBL" id="CADCVG010000014">
    <property type="protein sequence ID" value="CAA9444899.1"/>
    <property type="molecule type" value="Genomic_DNA"/>
</dbReference>
<proteinExistence type="predicted"/>